<dbReference type="EMBL" id="JBBNAF010000004">
    <property type="protein sequence ID" value="KAK9152220.1"/>
    <property type="molecule type" value="Genomic_DNA"/>
</dbReference>
<dbReference type="Proteomes" id="UP001420932">
    <property type="component" value="Unassembled WGS sequence"/>
</dbReference>
<name>A0AAP0KJA4_9MAGN</name>
<dbReference type="AlphaFoldDB" id="A0AAP0KJA4"/>
<keyword evidence="2" id="KW-1185">Reference proteome</keyword>
<comment type="caution">
    <text evidence="1">The sequence shown here is derived from an EMBL/GenBank/DDBJ whole genome shotgun (WGS) entry which is preliminary data.</text>
</comment>
<organism evidence="1 2">
    <name type="scientific">Stephania yunnanensis</name>
    <dbReference type="NCBI Taxonomy" id="152371"/>
    <lineage>
        <taxon>Eukaryota</taxon>
        <taxon>Viridiplantae</taxon>
        <taxon>Streptophyta</taxon>
        <taxon>Embryophyta</taxon>
        <taxon>Tracheophyta</taxon>
        <taxon>Spermatophyta</taxon>
        <taxon>Magnoliopsida</taxon>
        <taxon>Ranunculales</taxon>
        <taxon>Menispermaceae</taxon>
        <taxon>Menispermoideae</taxon>
        <taxon>Cissampelideae</taxon>
        <taxon>Stephania</taxon>
    </lineage>
</organism>
<evidence type="ECO:0000313" key="2">
    <source>
        <dbReference type="Proteomes" id="UP001420932"/>
    </source>
</evidence>
<sequence length="115" mass="12821">MRRRWDGAEMDLNKARSDLMVMNDSMCVASNNVGIVIDARFLFTPSKTPPLVSSSPPPKALTKQRNRAILRSHRLRRLSSILSSLLSRSRRLSSTGPQISNPQQIGVSATKIYRG</sequence>
<protein>
    <submittedName>
        <fullName evidence="1">Uncharacterized protein</fullName>
    </submittedName>
</protein>
<proteinExistence type="predicted"/>
<evidence type="ECO:0000313" key="1">
    <source>
        <dbReference type="EMBL" id="KAK9152220.1"/>
    </source>
</evidence>
<gene>
    <name evidence="1" type="ORF">Syun_010529</name>
</gene>
<reference evidence="1 2" key="1">
    <citation type="submission" date="2024-01" db="EMBL/GenBank/DDBJ databases">
        <title>Genome assemblies of Stephania.</title>
        <authorList>
            <person name="Yang L."/>
        </authorList>
    </citation>
    <scope>NUCLEOTIDE SEQUENCE [LARGE SCALE GENOMIC DNA]</scope>
    <source>
        <strain evidence="1">YNDBR</strain>
        <tissue evidence="1">Leaf</tissue>
    </source>
</reference>
<accession>A0AAP0KJA4</accession>